<dbReference type="HOGENOM" id="CLU_041901_0_0_5"/>
<evidence type="ECO:0000313" key="3">
    <source>
        <dbReference type="EMBL" id="ADP71117.1"/>
    </source>
</evidence>
<evidence type="ECO:0000256" key="1">
    <source>
        <dbReference type="ARBA" id="ARBA00023118"/>
    </source>
</evidence>
<dbReference type="PANTHER" id="PTHR35579:SF6">
    <property type="entry name" value="DUF324 DOMAIN-CONTAINING PROTEIN"/>
    <property type="match status" value="1"/>
</dbReference>
<dbReference type="InterPro" id="IPR005537">
    <property type="entry name" value="RAMP_III_fam"/>
</dbReference>
<proteinExistence type="predicted"/>
<evidence type="ECO:0000313" key="4">
    <source>
        <dbReference type="Proteomes" id="UP000001399"/>
    </source>
</evidence>
<dbReference type="STRING" id="648757.Rvan_1878"/>
<dbReference type="GO" id="GO:0051607">
    <property type="term" value="P:defense response to virus"/>
    <property type="evidence" value="ECO:0007669"/>
    <property type="project" value="UniProtKB-KW"/>
</dbReference>
<keyword evidence="1" id="KW-0051">Antiviral defense</keyword>
<dbReference type="KEGG" id="rva:Rvan_1878"/>
<evidence type="ECO:0000259" key="2">
    <source>
        <dbReference type="Pfam" id="PF03787"/>
    </source>
</evidence>
<feature type="domain" description="CRISPR type III-associated protein" evidence="2">
    <location>
        <begin position="277"/>
        <end position="484"/>
    </location>
</feature>
<protein>
    <recommendedName>
        <fullName evidence="2">CRISPR type III-associated protein domain-containing protein</fullName>
    </recommendedName>
</protein>
<dbReference type="RefSeq" id="WP_013419507.1">
    <property type="nucleotide sequence ID" value="NC_014664.1"/>
</dbReference>
<dbReference type="OrthoDB" id="7343394at2"/>
<dbReference type="Pfam" id="PF03787">
    <property type="entry name" value="RAMPs"/>
    <property type="match status" value="2"/>
</dbReference>
<dbReference type="eggNOG" id="COG1337">
    <property type="taxonomic scope" value="Bacteria"/>
</dbReference>
<feature type="domain" description="CRISPR type III-associated protein" evidence="2">
    <location>
        <begin position="16"/>
        <end position="193"/>
    </location>
</feature>
<dbReference type="InterPro" id="IPR052216">
    <property type="entry name" value="CRISPR_Csm3_endoribonuclease"/>
</dbReference>
<dbReference type="AlphaFoldDB" id="E3I082"/>
<reference evidence="4" key="1">
    <citation type="journal article" date="2011" name="J. Bacteriol.">
        <title>Genome sequences of eight morphologically diverse alphaproteobacteria.</title>
        <authorList>
            <consortium name="US DOE Joint Genome Institute"/>
            <person name="Brown P.J."/>
            <person name="Kysela D.T."/>
            <person name="Buechlein A."/>
            <person name="Hemmerich C."/>
            <person name="Brun Y.V."/>
        </authorList>
    </citation>
    <scope>NUCLEOTIDE SEQUENCE [LARGE SCALE GENOMIC DNA]</scope>
    <source>
        <strain evidence="4">ATCC 17100 / ATH 3.1.1 / DSM 162 / LMG 4299</strain>
    </source>
</reference>
<sequence length="562" mass="60444">MSRHIARRVTVEGQLLCLTPLHVGGLDTPSSSDLPLAMNGEGKFYVPGTSLAGPLRAWCRETYPDTWMNLWGVGSQELPVAPDNESEEEKKARTKPDRASFVIVEDAIVEDGALAPEVRDGVGIDRYTGTAADKVKFDREVLPAGTRLFFHLVFEETAGEAENAKIVASLVHALQQGAVPLGASVSRGLGSVRLEKLEVNEQRFGRKEHALAALRGKGVPGGLEVLCADWEEQARDRPLIKIKIEWKPEGPLMVKSGVDGMAVDMLPLTSPKDGSLRLVLPGSSVKGALRSQAERIIATLLDPTEHPELRKNFLKQLARFQIVTDLFGAANASASGENENRHWLPGRSPLSVGDCFSTTEISPDVQKHMLSGASGADLRFWTEGLPELKWNDSGEPYLDPAAHVAIDRWLGGASDGALFSVLEPCNFSWNELEIVIDPARLPRRGEAGNTADALAAIALLLLTLADLVGGEIALGFGANRGLGTAKATELNLDVPAFDTHPDGFVRNVLEDLAGLTASIDGEEGKLRLDGGAVERLRKAWRAGIERLSRMESPANQQIGAAA</sequence>
<keyword evidence="4" id="KW-1185">Reference proteome</keyword>
<dbReference type="Proteomes" id="UP000001399">
    <property type="component" value="Chromosome"/>
</dbReference>
<dbReference type="CDD" id="cd09726">
    <property type="entry name" value="RAMP_I_III"/>
    <property type="match status" value="1"/>
</dbReference>
<accession>E3I082</accession>
<dbReference type="EMBL" id="CP002292">
    <property type="protein sequence ID" value="ADP71117.1"/>
    <property type="molecule type" value="Genomic_DNA"/>
</dbReference>
<gene>
    <name evidence="3" type="ordered locus">Rvan_1878</name>
</gene>
<dbReference type="PANTHER" id="PTHR35579">
    <property type="entry name" value="CRISPR SYSTEM CMS ENDORIBONUCLEASE CSM3"/>
    <property type="match status" value="1"/>
</dbReference>
<name>E3I082_RHOVT</name>
<organism evidence="3 4">
    <name type="scientific">Rhodomicrobium vannielii (strain ATCC 17100 / DSM 162 / LMG 4299 / NCIMB 10020 / ATH 3.1.1)</name>
    <dbReference type="NCBI Taxonomy" id="648757"/>
    <lineage>
        <taxon>Bacteria</taxon>
        <taxon>Pseudomonadati</taxon>
        <taxon>Pseudomonadota</taxon>
        <taxon>Alphaproteobacteria</taxon>
        <taxon>Hyphomicrobiales</taxon>
        <taxon>Hyphomicrobiaceae</taxon>
        <taxon>Rhodomicrobium</taxon>
    </lineage>
</organism>